<dbReference type="Proteomes" id="UP001597156">
    <property type="component" value="Unassembled WGS sequence"/>
</dbReference>
<evidence type="ECO:0000313" key="2">
    <source>
        <dbReference type="Proteomes" id="UP001597156"/>
    </source>
</evidence>
<dbReference type="EMBL" id="JBHTLH010000004">
    <property type="protein sequence ID" value="MFD1123876.1"/>
    <property type="molecule type" value="Genomic_DNA"/>
</dbReference>
<comment type="caution">
    <text evidence="1">The sequence shown here is derived from an EMBL/GenBank/DDBJ whole genome shotgun (WGS) entry which is preliminary data.</text>
</comment>
<sequence>MTFLITYPEGKISNELRKKLLIADKVLYCPLRQLLPCSLKSEDKQLIKTSSAIGITSQFGLSVYTNQLLSLNTQAMFLLLSDKMRKKLIKKASNHLKIVVARSENQQGFMELIANLHLKSLTLLTGNIGAGNQLPKFVRKVQIYENKWSKASERVVIEKLRSEKIHRILVTSPSAYQRLKKIEVQIPDSFDSPIYYTLGPTTAKLINGDHQTAVTPIQTDQVLKRSLLKMIQDQMG</sequence>
<organism evidence="1 2">
    <name type="scientific">Lentilactobacillus raoultii</name>
    <dbReference type="NCBI Taxonomy" id="1987503"/>
    <lineage>
        <taxon>Bacteria</taxon>
        <taxon>Bacillati</taxon>
        <taxon>Bacillota</taxon>
        <taxon>Bacilli</taxon>
        <taxon>Lactobacillales</taxon>
        <taxon>Lactobacillaceae</taxon>
        <taxon>Lentilactobacillus</taxon>
    </lineage>
</organism>
<protein>
    <submittedName>
        <fullName evidence="1">Uroporphyrinogen-III synthase</fullName>
    </submittedName>
</protein>
<dbReference type="InterPro" id="IPR036108">
    <property type="entry name" value="4pyrrol_syn_uPrphyn_synt_sf"/>
</dbReference>
<dbReference type="RefSeq" id="WP_121979145.1">
    <property type="nucleotide sequence ID" value="NZ_JBHTLH010000004.1"/>
</dbReference>
<name>A0ABW3PKI0_9LACO</name>
<accession>A0ABW3PKI0</accession>
<evidence type="ECO:0000313" key="1">
    <source>
        <dbReference type="EMBL" id="MFD1123876.1"/>
    </source>
</evidence>
<proteinExistence type="predicted"/>
<gene>
    <name evidence="1" type="ORF">ACFQ22_00670</name>
</gene>
<dbReference type="SUPFAM" id="SSF69618">
    <property type="entry name" value="HemD-like"/>
    <property type="match status" value="1"/>
</dbReference>
<reference evidence="2" key="1">
    <citation type="journal article" date="2019" name="Int. J. Syst. Evol. Microbiol.">
        <title>The Global Catalogue of Microorganisms (GCM) 10K type strain sequencing project: providing services to taxonomists for standard genome sequencing and annotation.</title>
        <authorList>
            <consortium name="The Broad Institute Genomics Platform"/>
            <consortium name="The Broad Institute Genome Sequencing Center for Infectious Disease"/>
            <person name="Wu L."/>
            <person name="Ma J."/>
        </authorList>
    </citation>
    <scope>NUCLEOTIDE SEQUENCE [LARGE SCALE GENOMIC DNA]</scope>
    <source>
        <strain evidence="2">CCUG 71848</strain>
    </source>
</reference>
<keyword evidence="2" id="KW-1185">Reference proteome</keyword>